<dbReference type="OrthoDB" id="2336871at2759"/>
<evidence type="ECO:0000256" key="2">
    <source>
        <dbReference type="SAM" id="SignalP"/>
    </source>
</evidence>
<keyword evidence="4" id="KW-1185">Reference proteome</keyword>
<dbReference type="InterPro" id="IPR053216">
    <property type="entry name" value="Appressorial_penetr-assoc"/>
</dbReference>
<feature type="compositionally biased region" description="Basic and acidic residues" evidence="1">
    <location>
        <begin position="418"/>
        <end position="444"/>
    </location>
</feature>
<reference evidence="3" key="1">
    <citation type="submission" date="2020-11" db="EMBL/GenBank/DDBJ databases">
        <authorList>
            <consortium name="DOE Joint Genome Institute"/>
            <person name="Ahrendt S."/>
            <person name="Riley R."/>
            <person name="Andreopoulos W."/>
            <person name="Labutti K."/>
            <person name="Pangilinan J."/>
            <person name="Ruiz-Duenas F.J."/>
            <person name="Barrasa J.M."/>
            <person name="Sanchez-Garcia M."/>
            <person name="Camarero S."/>
            <person name="Miyauchi S."/>
            <person name="Serrano A."/>
            <person name="Linde D."/>
            <person name="Babiker R."/>
            <person name="Drula E."/>
            <person name="Ayuso-Fernandez I."/>
            <person name="Pacheco R."/>
            <person name="Padilla G."/>
            <person name="Ferreira P."/>
            <person name="Barriuso J."/>
            <person name="Kellner H."/>
            <person name="Castanera R."/>
            <person name="Alfaro M."/>
            <person name="Ramirez L."/>
            <person name="Pisabarro A.G."/>
            <person name="Kuo A."/>
            <person name="Tritt A."/>
            <person name="Lipzen A."/>
            <person name="He G."/>
            <person name="Yan M."/>
            <person name="Ng V."/>
            <person name="Cullen D."/>
            <person name="Martin F."/>
            <person name="Rosso M.-N."/>
            <person name="Henrissat B."/>
            <person name="Hibbett D."/>
            <person name="Martinez A.T."/>
            <person name="Grigoriev I.V."/>
        </authorList>
    </citation>
    <scope>NUCLEOTIDE SEQUENCE</scope>
    <source>
        <strain evidence="3">CBS 506.95</strain>
    </source>
</reference>
<organism evidence="3 4">
    <name type="scientific">Crepidotus variabilis</name>
    <dbReference type="NCBI Taxonomy" id="179855"/>
    <lineage>
        <taxon>Eukaryota</taxon>
        <taxon>Fungi</taxon>
        <taxon>Dikarya</taxon>
        <taxon>Basidiomycota</taxon>
        <taxon>Agaricomycotina</taxon>
        <taxon>Agaricomycetes</taxon>
        <taxon>Agaricomycetidae</taxon>
        <taxon>Agaricales</taxon>
        <taxon>Agaricineae</taxon>
        <taxon>Crepidotaceae</taxon>
        <taxon>Crepidotus</taxon>
    </lineage>
</organism>
<dbReference type="EMBL" id="MU157858">
    <property type="protein sequence ID" value="KAF9527727.1"/>
    <property type="molecule type" value="Genomic_DNA"/>
</dbReference>
<feature type="compositionally biased region" description="Low complexity" evidence="1">
    <location>
        <begin position="379"/>
        <end position="391"/>
    </location>
</feature>
<feature type="compositionally biased region" description="Basic residues" evidence="1">
    <location>
        <begin position="464"/>
        <end position="474"/>
    </location>
</feature>
<proteinExistence type="predicted"/>
<feature type="compositionally biased region" description="Low complexity" evidence="1">
    <location>
        <begin position="403"/>
        <end position="414"/>
    </location>
</feature>
<feature type="region of interest" description="Disordered" evidence="1">
    <location>
        <begin position="403"/>
        <end position="474"/>
    </location>
</feature>
<evidence type="ECO:0000256" key="1">
    <source>
        <dbReference type="SAM" id="MobiDB-lite"/>
    </source>
</evidence>
<comment type="caution">
    <text evidence="3">The sequence shown here is derived from an EMBL/GenBank/DDBJ whole genome shotgun (WGS) entry which is preliminary data.</text>
</comment>
<feature type="compositionally biased region" description="Low complexity" evidence="1">
    <location>
        <begin position="80"/>
        <end position="108"/>
    </location>
</feature>
<feature type="region of interest" description="Disordered" evidence="1">
    <location>
        <begin position="356"/>
        <end position="391"/>
    </location>
</feature>
<protein>
    <submittedName>
        <fullName evidence="3">Uncharacterized protein</fullName>
    </submittedName>
</protein>
<dbReference type="PANTHER" id="PTHR34587:SF2">
    <property type="entry name" value="G-PROTEIN COUPLED RECEPTORS FAMILY 1 PROFILE DOMAIN-CONTAINING PROTEIN"/>
    <property type="match status" value="1"/>
</dbReference>
<accession>A0A9P6EF18</accession>
<feature type="chain" id="PRO_5040470375" evidence="2">
    <location>
        <begin position="20"/>
        <end position="474"/>
    </location>
</feature>
<name>A0A9P6EF18_9AGAR</name>
<dbReference type="AlphaFoldDB" id="A0A9P6EF18"/>
<feature type="compositionally biased region" description="Gly residues" evidence="1">
    <location>
        <begin position="109"/>
        <end position="129"/>
    </location>
</feature>
<keyword evidence="2" id="KW-0732">Signal</keyword>
<feature type="compositionally biased region" description="Low complexity" evidence="1">
    <location>
        <begin position="446"/>
        <end position="459"/>
    </location>
</feature>
<evidence type="ECO:0000313" key="3">
    <source>
        <dbReference type="EMBL" id="KAF9527727.1"/>
    </source>
</evidence>
<feature type="compositionally biased region" description="Low complexity" evidence="1">
    <location>
        <begin position="358"/>
        <end position="369"/>
    </location>
</feature>
<dbReference type="Proteomes" id="UP000807306">
    <property type="component" value="Unassembled WGS sequence"/>
</dbReference>
<gene>
    <name evidence="3" type="ORF">CPB83DRAFT_855530</name>
</gene>
<feature type="region of interest" description="Disordered" evidence="1">
    <location>
        <begin position="57"/>
        <end position="140"/>
    </location>
</feature>
<feature type="signal peptide" evidence="2">
    <location>
        <begin position="1"/>
        <end position="19"/>
    </location>
</feature>
<evidence type="ECO:0000313" key="4">
    <source>
        <dbReference type="Proteomes" id="UP000807306"/>
    </source>
</evidence>
<dbReference type="PANTHER" id="PTHR34587">
    <property type="entry name" value="VWFA DOMAIN-CONTAINING PROTEIN"/>
    <property type="match status" value="1"/>
</dbReference>
<sequence>MFSKSYFVVFFALSAFVQATPHHFPFFHRPGQQNGNQQLCENKPQATRTVVQTVTVTAKPTQTGGNNQVRPVVPPAQNVASSASSTKSSTKTASSAAATNTAKGNDNNNGGGNNNAGNNNGGGKGGNNGGNNNNDPQKSLTLDPRVIATGFEQDGQDPPVAGQVASLTSSNNFINYCLTVPNLPITNGKQITTGSCNPAPIGAIPSVDNIPSSKFESPLNFDTIKAGQSFTVVMNIKNMETGFFVNAQANYFGAPQQLNGQGQVKGHSHIVIEKLDSLKQTTPTNPKVFAFFKGLNSAAQGGKLTASVDKGLEAGFYKLSSINTASNHQPIIAPVAQHGCIDDAVYFTVTADGKPLANQGNGNDNNGNNGKSGATDNNTATGKGAASATGKGAAATPAASSAAAPAKASASPAAQNNDGKKSTDTKADDKTKQGGNTKQDDKAKISASSPPASAPTTPAQNNKGAKRRRMINRL</sequence>